<feature type="signal peptide" evidence="2">
    <location>
        <begin position="1"/>
        <end position="22"/>
    </location>
</feature>
<sequence>MTKTLRRLLLVLLTAGAGGCWAQTVAADGNVDLAAERARLKEERSVVDRRAKQEQVACYQKFAVEDCLRESRRQRRTLDDDLKRQEAAINDIDRKRRAAAQLERLDKAPPRPQDDPEKRQQSQQSQENREQRAAEHARTRAEAAAKSEANRRDFEAKQRSNAAEQAKAAKMRAEAPQERERYERKVEQAEEHRVARERRNAARSKPRSAPLPTPP</sequence>
<evidence type="ECO:0000256" key="1">
    <source>
        <dbReference type="SAM" id="MobiDB-lite"/>
    </source>
</evidence>
<keyword evidence="2" id="KW-0732">Signal</keyword>
<organism evidence="3 4">
    <name type="scientific">Variovorax guangxiensis</name>
    <dbReference type="NCBI Taxonomy" id="1775474"/>
    <lineage>
        <taxon>Bacteria</taxon>
        <taxon>Pseudomonadati</taxon>
        <taxon>Pseudomonadota</taxon>
        <taxon>Betaproteobacteria</taxon>
        <taxon>Burkholderiales</taxon>
        <taxon>Comamonadaceae</taxon>
        <taxon>Variovorax</taxon>
    </lineage>
</organism>
<feature type="chain" id="PRO_5021270977" evidence="2">
    <location>
        <begin position="23"/>
        <end position="215"/>
    </location>
</feature>
<feature type="region of interest" description="Disordered" evidence="1">
    <location>
        <begin position="102"/>
        <end position="215"/>
    </location>
</feature>
<protein>
    <submittedName>
        <fullName evidence="3">Uncharacterized protein</fullName>
    </submittedName>
</protein>
<gene>
    <name evidence="3" type="ORF">EAH82_12265</name>
</gene>
<evidence type="ECO:0000313" key="3">
    <source>
        <dbReference type="EMBL" id="TPG27545.1"/>
    </source>
</evidence>
<comment type="caution">
    <text evidence="3">The sequence shown here is derived from an EMBL/GenBank/DDBJ whole genome shotgun (WGS) entry which is preliminary data.</text>
</comment>
<dbReference type="Proteomes" id="UP000319212">
    <property type="component" value="Unassembled WGS sequence"/>
</dbReference>
<dbReference type="AlphaFoldDB" id="A0A502DQ45"/>
<feature type="compositionally biased region" description="Basic and acidic residues" evidence="1">
    <location>
        <begin position="127"/>
        <end position="158"/>
    </location>
</feature>
<feature type="compositionally biased region" description="Basic and acidic residues" evidence="1">
    <location>
        <begin position="103"/>
        <end position="120"/>
    </location>
</feature>
<reference evidence="3 4" key="1">
    <citation type="journal article" date="2019" name="Environ. Microbiol.">
        <title>Species interactions and distinct microbial communities in high Arctic permafrost affected cryosols are associated with the CH4 and CO2 gas fluxes.</title>
        <authorList>
            <person name="Altshuler I."/>
            <person name="Hamel J."/>
            <person name="Turney S."/>
            <person name="Magnuson E."/>
            <person name="Levesque R."/>
            <person name="Greer C."/>
            <person name="Whyte L.G."/>
        </authorList>
    </citation>
    <scope>NUCLEOTIDE SEQUENCE [LARGE SCALE GENOMIC DNA]</scope>
    <source>
        <strain evidence="3 4">S06.C</strain>
    </source>
</reference>
<evidence type="ECO:0000256" key="2">
    <source>
        <dbReference type="SAM" id="SignalP"/>
    </source>
</evidence>
<dbReference type="PROSITE" id="PS51257">
    <property type="entry name" value="PROKAR_LIPOPROTEIN"/>
    <property type="match status" value="1"/>
</dbReference>
<proteinExistence type="predicted"/>
<name>A0A502DQ45_9BURK</name>
<dbReference type="OrthoDB" id="8914044at2"/>
<feature type="compositionally biased region" description="Basic and acidic residues" evidence="1">
    <location>
        <begin position="171"/>
        <end position="200"/>
    </location>
</feature>
<accession>A0A502DQ45</accession>
<evidence type="ECO:0000313" key="4">
    <source>
        <dbReference type="Proteomes" id="UP000319212"/>
    </source>
</evidence>
<dbReference type="EMBL" id="RCZI01000003">
    <property type="protein sequence ID" value="TPG27545.1"/>
    <property type="molecule type" value="Genomic_DNA"/>
</dbReference>